<proteinExistence type="predicted"/>
<evidence type="ECO:0000313" key="1">
    <source>
        <dbReference type="EMBL" id="XCJ70274.1"/>
    </source>
</evidence>
<gene>
    <name evidence="1" type="ORF">ABII15_09955</name>
</gene>
<organism evidence="1">
    <name type="scientific">Streptomyces tabacisoli</name>
    <dbReference type="NCBI Taxonomy" id="3156398"/>
    <lineage>
        <taxon>Bacteria</taxon>
        <taxon>Bacillati</taxon>
        <taxon>Actinomycetota</taxon>
        <taxon>Actinomycetes</taxon>
        <taxon>Kitasatosporales</taxon>
        <taxon>Streptomycetaceae</taxon>
        <taxon>Streptomyces</taxon>
    </lineage>
</organism>
<dbReference type="KEGG" id="stac:ABII15_09955"/>
<accession>A0AAU8IP05</accession>
<dbReference type="RefSeq" id="WP_353941922.1">
    <property type="nucleotide sequence ID" value="NZ_CP159534.1"/>
</dbReference>
<sequence length="235" mass="26196">MGLPKVVTRQEWQAAREELLALEKAATRARDALNTRRRELPMVEIDKAYAFEGPDGKAELLDLFEGRRQLVVYHFMFAPEWDAGCASCSGFLDQIGHLAHLRARGTAFAAVSRAPFTKILPFKARLGWTLPWYSSSLSDFNLDFGATVRVRPDGAAGGELQERPALSCFLRTGERIFHTYSAFDRGLDNIGFTTNLLDLTALGRQEAWEKPEGRATSLGAPAGSARVRYHDEYVD</sequence>
<dbReference type="Pfam" id="PF05988">
    <property type="entry name" value="DUF899"/>
    <property type="match status" value="1"/>
</dbReference>
<dbReference type="InterPro" id="IPR010296">
    <property type="entry name" value="DUF899_thioredox"/>
</dbReference>
<dbReference type="AlphaFoldDB" id="A0AAU8IP05"/>
<protein>
    <submittedName>
        <fullName evidence="1">DUF899 domain-containing protein</fullName>
    </submittedName>
</protein>
<dbReference type="EMBL" id="CP159534">
    <property type="protein sequence ID" value="XCJ70274.1"/>
    <property type="molecule type" value="Genomic_DNA"/>
</dbReference>
<name>A0AAU8IP05_9ACTN</name>
<reference evidence="1" key="1">
    <citation type="submission" date="2024-06" db="EMBL/GenBank/DDBJ databases">
        <title>Streptomyces sp. strain HUAS MG91 genome sequences.</title>
        <authorList>
            <person name="Mo P."/>
        </authorList>
    </citation>
    <scope>NUCLEOTIDE SEQUENCE</scope>
    <source>
        <strain evidence="1">HUAS MG91</strain>
    </source>
</reference>